<feature type="compositionally biased region" description="Polar residues" evidence="1">
    <location>
        <begin position="105"/>
        <end position="126"/>
    </location>
</feature>
<proteinExistence type="predicted"/>
<protein>
    <submittedName>
        <fullName evidence="2">Zinc finger, RING/FYVE/PHD-type</fullName>
    </submittedName>
</protein>
<dbReference type="EMBL" id="PKPP01003360">
    <property type="protein sequence ID" value="PWA69800.1"/>
    <property type="molecule type" value="Genomic_DNA"/>
</dbReference>
<keyword evidence="3" id="KW-1185">Reference proteome</keyword>
<comment type="caution">
    <text evidence="2">The sequence shown here is derived from an EMBL/GenBank/DDBJ whole genome shotgun (WGS) entry which is preliminary data.</text>
</comment>
<dbReference type="PANTHER" id="PTHR47035">
    <property type="entry name" value="OS11G0150450 PROTEIN"/>
    <property type="match status" value="1"/>
</dbReference>
<name>A0A2U1N8G8_ARTAN</name>
<dbReference type="InterPro" id="IPR053070">
    <property type="entry name" value="RING-type_E3_ubiquitin-ligase"/>
</dbReference>
<reference evidence="2 3" key="1">
    <citation type="journal article" date="2018" name="Mol. Plant">
        <title>The genome of Artemisia annua provides insight into the evolution of Asteraceae family and artemisinin biosynthesis.</title>
        <authorList>
            <person name="Shen Q."/>
            <person name="Zhang L."/>
            <person name="Liao Z."/>
            <person name="Wang S."/>
            <person name="Yan T."/>
            <person name="Shi P."/>
            <person name="Liu M."/>
            <person name="Fu X."/>
            <person name="Pan Q."/>
            <person name="Wang Y."/>
            <person name="Lv Z."/>
            <person name="Lu X."/>
            <person name="Zhang F."/>
            <person name="Jiang W."/>
            <person name="Ma Y."/>
            <person name="Chen M."/>
            <person name="Hao X."/>
            <person name="Li L."/>
            <person name="Tang Y."/>
            <person name="Lv G."/>
            <person name="Zhou Y."/>
            <person name="Sun X."/>
            <person name="Brodelius P.E."/>
            <person name="Rose J.K.C."/>
            <person name="Tang K."/>
        </authorList>
    </citation>
    <scope>NUCLEOTIDE SEQUENCE [LARGE SCALE GENOMIC DNA]</scope>
    <source>
        <strain evidence="3">cv. Huhao1</strain>
        <tissue evidence="2">Leaf</tissue>
    </source>
</reference>
<accession>A0A2U1N8G8</accession>
<feature type="region of interest" description="Disordered" evidence="1">
    <location>
        <begin position="105"/>
        <end position="142"/>
    </location>
</feature>
<evidence type="ECO:0000313" key="3">
    <source>
        <dbReference type="Proteomes" id="UP000245207"/>
    </source>
</evidence>
<dbReference type="AlphaFoldDB" id="A0A2U1N8G8"/>
<sequence length="142" mass="15902">MSLSGTKICGGGRRIWAAFGGGTRLEWKQRREILREMLPIIVFKESFSVSDTTCSVCLGDYQAEDRLQKIPVYKDVFHVECIDHWVSTHTTRPLYCLFLFASSPSEPEGTNGTIPTNAKTSNTSSLDIEYRGHSPTNPDLTQ</sequence>
<evidence type="ECO:0000256" key="1">
    <source>
        <dbReference type="SAM" id="MobiDB-lite"/>
    </source>
</evidence>
<organism evidence="2 3">
    <name type="scientific">Artemisia annua</name>
    <name type="common">Sweet wormwood</name>
    <dbReference type="NCBI Taxonomy" id="35608"/>
    <lineage>
        <taxon>Eukaryota</taxon>
        <taxon>Viridiplantae</taxon>
        <taxon>Streptophyta</taxon>
        <taxon>Embryophyta</taxon>
        <taxon>Tracheophyta</taxon>
        <taxon>Spermatophyta</taxon>
        <taxon>Magnoliopsida</taxon>
        <taxon>eudicotyledons</taxon>
        <taxon>Gunneridae</taxon>
        <taxon>Pentapetalae</taxon>
        <taxon>asterids</taxon>
        <taxon>campanulids</taxon>
        <taxon>Asterales</taxon>
        <taxon>Asteraceae</taxon>
        <taxon>Asteroideae</taxon>
        <taxon>Anthemideae</taxon>
        <taxon>Artemisiinae</taxon>
        <taxon>Artemisia</taxon>
    </lineage>
</organism>
<evidence type="ECO:0000313" key="2">
    <source>
        <dbReference type="EMBL" id="PWA69800.1"/>
    </source>
</evidence>
<dbReference type="Gene3D" id="3.30.40.10">
    <property type="entry name" value="Zinc/RING finger domain, C3HC4 (zinc finger)"/>
    <property type="match status" value="1"/>
</dbReference>
<dbReference type="PANTHER" id="PTHR47035:SF3">
    <property type="entry name" value="OS11G0150450 PROTEIN"/>
    <property type="match status" value="1"/>
</dbReference>
<dbReference type="OrthoDB" id="8062037at2759"/>
<dbReference type="InterPro" id="IPR013083">
    <property type="entry name" value="Znf_RING/FYVE/PHD"/>
</dbReference>
<dbReference type="SUPFAM" id="SSF57850">
    <property type="entry name" value="RING/U-box"/>
    <property type="match status" value="1"/>
</dbReference>
<dbReference type="Proteomes" id="UP000245207">
    <property type="component" value="Unassembled WGS sequence"/>
</dbReference>
<gene>
    <name evidence="2" type="ORF">CTI12_AA290980</name>
</gene>